<name>A0A1A6GX27_NEOLE</name>
<keyword evidence="1" id="KW-0472">Membrane</keyword>
<evidence type="ECO:0000313" key="2">
    <source>
        <dbReference type="EMBL" id="OBS69902.1"/>
    </source>
</evidence>
<reference evidence="2 3" key="1">
    <citation type="submission" date="2016-06" db="EMBL/GenBank/DDBJ databases">
        <title>The Draft Genome Sequence and Annotation of the Desert Woodrat Neotoma lepida.</title>
        <authorList>
            <person name="Campbell M."/>
            <person name="Oakeson K.F."/>
            <person name="Yandell M."/>
            <person name="Halpert J.R."/>
            <person name="Dearing D."/>
        </authorList>
    </citation>
    <scope>NUCLEOTIDE SEQUENCE [LARGE SCALE GENOMIC DNA]</scope>
    <source>
        <strain evidence="2">417</strain>
        <tissue evidence="2">Liver</tissue>
    </source>
</reference>
<dbReference type="Proteomes" id="UP000092124">
    <property type="component" value="Unassembled WGS sequence"/>
</dbReference>
<evidence type="ECO:0000256" key="1">
    <source>
        <dbReference type="SAM" id="Phobius"/>
    </source>
</evidence>
<dbReference type="AlphaFoldDB" id="A0A1A6GX27"/>
<feature type="non-terminal residue" evidence="2">
    <location>
        <position position="62"/>
    </location>
</feature>
<gene>
    <name evidence="2" type="ORF">A6R68_01558</name>
</gene>
<accession>A0A1A6GX27</accession>
<proteinExistence type="predicted"/>
<feature type="transmembrane region" description="Helical" evidence="1">
    <location>
        <begin position="33"/>
        <end position="52"/>
    </location>
</feature>
<evidence type="ECO:0000313" key="3">
    <source>
        <dbReference type="Proteomes" id="UP000092124"/>
    </source>
</evidence>
<evidence type="ECO:0008006" key="4">
    <source>
        <dbReference type="Google" id="ProtNLM"/>
    </source>
</evidence>
<protein>
    <recommendedName>
        <fullName evidence="4">G-protein coupled receptors family 1 profile domain-containing protein</fullName>
    </recommendedName>
</protein>
<keyword evidence="1" id="KW-1133">Transmembrane helix</keyword>
<keyword evidence="1" id="KW-0812">Transmembrane</keyword>
<comment type="caution">
    <text evidence="2">The sequence shown here is derived from an EMBL/GenBank/DDBJ whole genome shotgun (WGS) entry which is preliminary data.</text>
</comment>
<keyword evidence="3" id="KW-1185">Reference proteome</keyword>
<sequence length="62" mass="7071">MNMTCVILEGGGPDEPWDECHEAIDNQVCVSQLFFYLTFGIDNYFLLIAMGYDSYVANRNLL</sequence>
<dbReference type="EMBL" id="LZPO01066642">
    <property type="protein sequence ID" value="OBS69902.1"/>
    <property type="molecule type" value="Genomic_DNA"/>
</dbReference>
<organism evidence="2 3">
    <name type="scientific">Neotoma lepida</name>
    <name type="common">Desert woodrat</name>
    <dbReference type="NCBI Taxonomy" id="56216"/>
    <lineage>
        <taxon>Eukaryota</taxon>
        <taxon>Metazoa</taxon>
        <taxon>Chordata</taxon>
        <taxon>Craniata</taxon>
        <taxon>Vertebrata</taxon>
        <taxon>Euteleostomi</taxon>
        <taxon>Mammalia</taxon>
        <taxon>Eutheria</taxon>
        <taxon>Euarchontoglires</taxon>
        <taxon>Glires</taxon>
        <taxon>Rodentia</taxon>
        <taxon>Myomorpha</taxon>
        <taxon>Muroidea</taxon>
        <taxon>Cricetidae</taxon>
        <taxon>Neotominae</taxon>
        <taxon>Neotoma</taxon>
    </lineage>
</organism>